<evidence type="ECO:0000256" key="2">
    <source>
        <dbReference type="ARBA" id="ARBA00006275"/>
    </source>
</evidence>
<comment type="similarity">
    <text evidence="2">Belongs to the SusD family.</text>
</comment>
<dbReference type="InterPro" id="IPR012944">
    <property type="entry name" value="SusD_RagB_dom"/>
</dbReference>
<feature type="domain" description="SusD-like N-terminal" evidence="7">
    <location>
        <begin position="41"/>
        <end position="221"/>
    </location>
</feature>
<evidence type="ECO:0000313" key="9">
    <source>
        <dbReference type="Proteomes" id="UP001165489"/>
    </source>
</evidence>
<evidence type="ECO:0000259" key="7">
    <source>
        <dbReference type="Pfam" id="PF14322"/>
    </source>
</evidence>
<dbReference type="Proteomes" id="UP001165489">
    <property type="component" value="Unassembled WGS sequence"/>
</dbReference>
<feature type="domain" description="RagB/SusD" evidence="6">
    <location>
        <begin position="292"/>
        <end position="543"/>
    </location>
</feature>
<dbReference type="Pfam" id="PF07980">
    <property type="entry name" value="SusD_RagB"/>
    <property type="match status" value="1"/>
</dbReference>
<dbReference type="SUPFAM" id="SSF48452">
    <property type="entry name" value="TPR-like"/>
    <property type="match status" value="1"/>
</dbReference>
<sequence length="544" mass="61704">MKNNIKNIAILMVMLMTIFNYGCKELDLAPEDSFTDLTYWSSEEKALSVLNTAYSQLFNSNYFFFNEALSDNAFNGRGDVAGSASLGAGTYDPSLGRLNEEWNLHYQGIKTCNILLENIDRVPQMNENNRDRFKAEARFIRAFLHFQLMTWFGDIPLLASDPSLEEALTITRTPRDQVKSFIISELQSSLAFLPTNVSLSTNQRGRITQGAVIGLLARVHLYDGDWQEVVNYTNELIGSNDYGNYGLVPSYEGLFLPENQNSQEDILSLQFVPQLRTWGQFFDMAPLSAGARLNALAPTRSLVDSYVMTNGRPIDDPQSGYDENNPYANRDPRLTYTVVYHLYQWRNPDGSTRTIYIAPGSAPGDGPDVYAPGSSSTTTGYYTRKYYDPTHLPQFASGLNLMLIRYADILLMHAEAQNELGQLSESTWDLTIRALRQRAGFTDSNALIFNASLGQVAFREIIRNERRAELAMEGLRIFDIRRWRIAEEVLNGWVEGARFGPPSENNGYLRVNQRSFDPNRHYLWPIPRAERNLNSNLSQNPGWN</sequence>
<comment type="subcellular location">
    <subcellularLocation>
        <location evidence="1">Cell outer membrane</location>
    </subcellularLocation>
</comment>
<evidence type="ECO:0000313" key="8">
    <source>
        <dbReference type="EMBL" id="MCH7409782.1"/>
    </source>
</evidence>
<keyword evidence="5" id="KW-0998">Cell outer membrane</keyword>
<evidence type="ECO:0000259" key="6">
    <source>
        <dbReference type="Pfam" id="PF07980"/>
    </source>
</evidence>
<keyword evidence="9" id="KW-1185">Reference proteome</keyword>
<dbReference type="InterPro" id="IPR033985">
    <property type="entry name" value="SusD-like_N"/>
</dbReference>
<comment type="caution">
    <text evidence="8">The sequence shown here is derived from an EMBL/GenBank/DDBJ whole genome shotgun (WGS) entry which is preliminary data.</text>
</comment>
<protein>
    <submittedName>
        <fullName evidence="8">RagB/SusD family nutrient uptake outer membrane protein</fullName>
    </submittedName>
</protein>
<reference evidence="8" key="1">
    <citation type="submission" date="2022-03" db="EMBL/GenBank/DDBJ databases">
        <title>De novo assembled genomes of Belliella spp. (Cyclobacteriaceae) strains.</title>
        <authorList>
            <person name="Szabo A."/>
            <person name="Korponai K."/>
            <person name="Felfoldi T."/>
        </authorList>
    </citation>
    <scope>NUCLEOTIDE SEQUENCE</scope>
    <source>
        <strain evidence="8">DSM 111904</strain>
    </source>
</reference>
<dbReference type="CDD" id="cd08977">
    <property type="entry name" value="SusD"/>
    <property type="match status" value="1"/>
</dbReference>
<evidence type="ECO:0000256" key="3">
    <source>
        <dbReference type="ARBA" id="ARBA00022729"/>
    </source>
</evidence>
<keyword evidence="4" id="KW-0472">Membrane</keyword>
<name>A0ABS9V053_9BACT</name>
<gene>
    <name evidence="8" type="ORF">MM239_10285</name>
</gene>
<dbReference type="RefSeq" id="WP_241348115.1">
    <property type="nucleotide sequence ID" value="NZ_JAKZGP010000023.1"/>
</dbReference>
<proteinExistence type="inferred from homology"/>
<dbReference type="EMBL" id="JAKZGP010000023">
    <property type="protein sequence ID" value="MCH7409782.1"/>
    <property type="molecule type" value="Genomic_DNA"/>
</dbReference>
<dbReference type="Pfam" id="PF14322">
    <property type="entry name" value="SusD-like_3"/>
    <property type="match status" value="1"/>
</dbReference>
<dbReference type="Gene3D" id="1.25.40.390">
    <property type="match status" value="1"/>
</dbReference>
<evidence type="ECO:0000256" key="4">
    <source>
        <dbReference type="ARBA" id="ARBA00023136"/>
    </source>
</evidence>
<accession>A0ABS9V053</accession>
<dbReference type="InterPro" id="IPR011990">
    <property type="entry name" value="TPR-like_helical_dom_sf"/>
</dbReference>
<keyword evidence="3" id="KW-0732">Signal</keyword>
<evidence type="ECO:0000256" key="1">
    <source>
        <dbReference type="ARBA" id="ARBA00004442"/>
    </source>
</evidence>
<organism evidence="8 9">
    <name type="scientific">Belliella filtrata</name>
    <dbReference type="NCBI Taxonomy" id="2923435"/>
    <lineage>
        <taxon>Bacteria</taxon>
        <taxon>Pseudomonadati</taxon>
        <taxon>Bacteroidota</taxon>
        <taxon>Cytophagia</taxon>
        <taxon>Cytophagales</taxon>
        <taxon>Cyclobacteriaceae</taxon>
        <taxon>Belliella</taxon>
    </lineage>
</organism>
<evidence type="ECO:0000256" key="5">
    <source>
        <dbReference type="ARBA" id="ARBA00023237"/>
    </source>
</evidence>